<feature type="compositionally biased region" description="Basic and acidic residues" evidence="5">
    <location>
        <begin position="168"/>
        <end position="194"/>
    </location>
</feature>
<dbReference type="InterPro" id="IPR020057">
    <property type="entry name" value="Ribosomal_bL25_b-dom"/>
</dbReference>
<dbReference type="SUPFAM" id="SSF50715">
    <property type="entry name" value="Ribosomal protein L25-like"/>
    <property type="match status" value="1"/>
</dbReference>
<evidence type="ECO:0000259" key="6">
    <source>
        <dbReference type="Pfam" id="PF01386"/>
    </source>
</evidence>
<dbReference type="Gene3D" id="2.170.120.20">
    <property type="entry name" value="Ribosomal protein L25, beta domain"/>
    <property type="match status" value="1"/>
</dbReference>
<dbReference type="EMBL" id="MHQL01000004">
    <property type="protein sequence ID" value="OHA03962.1"/>
    <property type="molecule type" value="Genomic_DNA"/>
</dbReference>
<dbReference type="GO" id="GO:0006412">
    <property type="term" value="P:translation"/>
    <property type="evidence" value="ECO:0007669"/>
    <property type="project" value="InterPro"/>
</dbReference>
<protein>
    <submittedName>
        <fullName evidence="8">Uncharacterized protein</fullName>
    </submittedName>
</protein>
<dbReference type="Proteomes" id="UP000177811">
    <property type="component" value="Unassembled WGS sequence"/>
</dbReference>
<name>A0A1G2KZM3_9BACT</name>
<feature type="domain" description="Large ribosomal subunit protein bL25 beta" evidence="7">
    <location>
        <begin position="65"/>
        <end position="149"/>
    </location>
</feature>
<evidence type="ECO:0000259" key="7">
    <source>
        <dbReference type="Pfam" id="PF14693"/>
    </source>
</evidence>
<evidence type="ECO:0000256" key="3">
    <source>
        <dbReference type="ARBA" id="ARBA00022980"/>
    </source>
</evidence>
<keyword evidence="2" id="KW-0694">RNA-binding</keyword>
<feature type="region of interest" description="Disordered" evidence="5">
    <location>
        <begin position="154"/>
        <end position="194"/>
    </location>
</feature>
<dbReference type="InterPro" id="IPR011035">
    <property type="entry name" value="Ribosomal_bL25/Gln-tRNA_synth"/>
</dbReference>
<dbReference type="Pfam" id="PF01386">
    <property type="entry name" value="Ribosomal_L25p"/>
    <property type="match status" value="1"/>
</dbReference>
<dbReference type="PANTHER" id="PTHR33284:SF1">
    <property type="entry name" value="RIBOSOMAL PROTEIN L25_GLN-TRNA SYNTHETASE, ANTI-CODON-BINDING DOMAIN-CONTAINING PROTEIN"/>
    <property type="match status" value="1"/>
</dbReference>
<keyword evidence="3" id="KW-0689">Ribosomal protein</keyword>
<accession>A0A1G2KZM3</accession>
<organism evidence="8 9">
    <name type="scientific">Candidatus Sungbacteria bacterium RIFCSPHIGHO2_02_FULL_51_29</name>
    <dbReference type="NCBI Taxonomy" id="1802273"/>
    <lineage>
        <taxon>Bacteria</taxon>
        <taxon>Candidatus Sungiibacteriota</taxon>
    </lineage>
</organism>
<evidence type="ECO:0000256" key="4">
    <source>
        <dbReference type="ARBA" id="ARBA00023274"/>
    </source>
</evidence>
<dbReference type="InterPro" id="IPR037121">
    <property type="entry name" value="Ribosomal_bL25_C"/>
</dbReference>
<evidence type="ECO:0000256" key="2">
    <source>
        <dbReference type="ARBA" id="ARBA00022884"/>
    </source>
</evidence>
<dbReference type="InterPro" id="IPR020930">
    <property type="entry name" value="Ribosomal_uL5_bac-type"/>
</dbReference>
<dbReference type="NCBIfam" id="TIGR00731">
    <property type="entry name" value="bL25_bact_ctc"/>
    <property type="match status" value="1"/>
</dbReference>
<evidence type="ECO:0000313" key="9">
    <source>
        <dbReference type="Proteomes" id="UP000177811"/>
    </source>
</evidence>
<dbReference type="GO" id="GO:0008097">
    <property type="term" value="F:5S rRNA binding"/>
    <property type="evidence" value="ECO:0007669"/>
    <property type="project" value="InterPro"/>
</dbReference>
<dbReference type="Pfam" id="PF14693">
    <property type="entry name" value="Ribosomal_TL5_C"/>
    <property type="match status" value="1"/>
</dbReference>
<evidence type="ECO:0000256" key="1">
    <source>
        <dbReference type="ARBA" id="ARBA00022730"/>
    </source>
</evidence>
<gene>
    <name evidence="8" type="ORF">A3C16_01040</name>
</gene>
<feature type="domain" description="Large ribosomal subunit protein bL25 L25" evidence="6">
    <location>
        <begin position="3"/>
        <end position="56"/>
    </location>
</feature>
<keyword evidence="1" id="KW-0699">rRNA-binding</keyword>
<sequence length="194" mass="21256">MPSRSISVGYKDFEKVYRSAGESTIVTLDCDGKTYNVLIHEVVQDPLKNIPTHADFYAIRMDKELKLKVPVEFIGESFAVKSEGGILVKVMQEIEVEALPKDLPHSIVVDISKLATVNSRISVGELSLPAGVRVVAEADDIVVLVEPPRSEEELKAQLSTEAPEAPVEEVKTEKELKTEEEAAKKAALDAAEKD</sequence>
<proteinExistence type="predicted"/>
<reference evidence="8 9" key="1">
    <citation type="journal article" date="2016" name="Nat. Commun.">
        <title>Thousands of microbial genomes shed light on interconnected biogeochemical processes in an aquifer system.</title>
        <authorList>
            <person name="Anantharaman K."/>
            <person name="Brown C.T."/>
            <person name="Hug L.A."/>
            <person name="Sharon I."/>
            <person name="Castelle C.J."/>
            <person name="Probst A.J."/>
            <person name="Thomas B.C."/>
            <person name="Singh A."/>
            <person name="Wilkins M.J."/>
            <person name="Karaoz U."/>
            <person name="Brodie E.L."/>
            <person name="Williams K.H."/>
            <person name="Hubbard S.S."/>
            <person name="Banfield J.F."/>
        </authorList>
    </citation>
    <scope>NUCLEOTIDE SEQUENCE [LARGE SCALE GENOMIC DNA]</scope>
</reference>
<dbReference type="GO" id="GO:0022625">
    <property type="term" value="C:cytosolic large ribosomal subunit"/>
    <property type="evidence" value="ECO:0007669"/>
    <property type="project" value="TreeGrafter"/>
</dbReference>
<dbReference type="InterPro" id="IPR020056">
    <property type="entry name" value="Rbsml_bL25/Gln-tRNA_synth_N"/>
</dbReference>
<comment type="caution">
    <text evidence="8">The sequence shown here is derived from an EMBL/GenBank/DDBJ whole genome shotgun (WGS) entry which is preliminary data.</text>
</comment>
<evidence type="ECO:0000313" key="8">
    <source>
        <dbReference type="EMBL" id="OHA03962.1"/>
    </source>
</evidence>
<dbReference type="InterPro" id="IPR001021">
    <property type="entry name" value="Ribosomal_bL25_long"/>
</dbReference>
<dbReference type="CDD" id="cd00495">
    <property type="entry name" value="Ribosomal_L25_TL5_CTC"/>
    <property type="match status" value="1"/>
</dbReference>
<dbReference type="InterPro" id="IPR029751">
    <property type="entry name" value="Ribosomal_L25_dom"/>
</dbReference>
<evidence type="ECO:0000256" key="5">
    <source>
        <dbReference type="SAM" id="MobiDB-lite"/>
    </source>
</evidence>
<dbReference type="Gene3D" id="2.40.240.10">
    <property type="entry name" value="Ribosomal Protein L25, Chain P"/>
    <property type="match status" value="1"/>
</dbReference>
<dbReference type="AlphaFoldDB" id="A0A1G2KZM3"/>
<keyword evidence="4" id="KW-0687">Ribonucleoprotein</keyword>
<dbReference type="GO" id="GO:0003735">
    <property type="term" value="F:structural constituent of ribosome"/>
    <property type="evidence" value="ECO:0007669"/>
    <property type="project" value="InterPro"/>
</dbReference>
<dbReference type="PANTHER" id="PTHR33284">
    <property type="entry name" value="RIBOSOMAL PROTEIN L25/GLN-TRNA SYNTHETASE, ANTI-CODON-BINDING DOMAIN-CONTAINING PROTEIN"/>
    <property type="match status" value="1"/>
</dbReference>